<organism evidence="2 3">
    <name type="scientific">Turicibacter bilis</name>
    <dbReference type="NCBI Taxonomy" id="2735723"/>
    <lineage>
        <taxon>Bacteria</taxon>
        <taxon>Bacillati</taxon>
        <taxon>Bacillota</taxon>
        <taxon>Erysipelotrichia</taxon>
        <taxon>Erysipelotrichales</taxon>
        <taxon>Turicibacteraceae</taxon>
        <taxon>Turicibacter</taxon>
    </lineage>
</organism>
<sequence length="41" mass="4727">MWHQAGDEVLQQVGNLLNKYKNKTMLVGRYGGEEFIIFLAD</sequence>
<dbReference type="Pfam" id="PF00990">
    <property type="entry name" value="GGDEF"/>
    <property type="match status" value="1"/>
</dbReference>
<protein>
    <submittedName>
        <fullName evidence="2">Diguanylate cyclase</fullName>
    </submittedName>
</protein>
<dbReference type="SUPFAM" id="SSF55073">
    <property type="entry name" value="Nucleotide cyclase"/>
    <property type="match status" value="1"/>
</dbReference>
<dbReference type="Gene3D" id="3.30.70.270">
    <property type="match status" value="1"/>
</dbReference>
<dbReference type="PROSITE" id="PS50887">
    <property type="entry name" value="GGDEF"/>
    <property type="match status" value="1"/>
</dbReference>
<gene>
    <name evidence="2" type="ORF">J0J69_07015</name>
</gene>
<accession>A0ABY5JN18</accession>
<name>A0ABY5JN18_9FIRM</name>
<evidence type="ECO:0000259" key="1">
    <source>
        <dbReference type="PROSITE" id="PS50887"/>
    </source>
</evidence>
<dbReference type="InterPro" id="IPR000160">
    <property type="entry name" value="GGDEF_dom"/>
</dbReference>
<evidence type="ECO:0000313" key="3">
    <source>
        <dbReference type="Proteomes" id="UP001058016"/>
    </source>
</evidence>
<keyword evidence="3" id="KW-1185">Reference proteome</keyword>
<dbReference type="NCBIfam" id="TIGR00254">
    <property type="entry name" value="GGDEF"/>
    <property type="match status" value="1"/>
</dbReference>
<dbReference type="InterPro" id="IPR050469">
    <property type="entry name" value="Diguanylate_Cyclase"/>
</dbReference>
<feature type="domain" description="GGDEF" evidence="1">
    <location>
        <begin position="1"/>
        <end position="41"/>
    </location>
</feature>
<reference evidence="2 3" key="1">
    <citation type="submission" date="2021-03" db="EMBL/GenBank/DDBJ databases">
        <title>Comparative Genomics and Metabolomics in the genus Turicibacter.</title>
        <authorList>
            <person name="Maki J."/>
            <person name="Looft T."/>
        </authorList>
    </citation>
    <scope>NUCLEOTIDE SEQUENCE [LARGE SCALE GENOMIC DNA]</scope>
    <source>
        <strain evidence="2 3">MMM721</strain>
    </source>
</reference>
<dbReference type="EMBL" id="CP071249">
    <property type="protein sequence ID" value="UUF07256.1"/>
    <property type="molecule type" value="Genomic_DNA"/>
</dbReference>
<dbReference type="Proteomes" id="UP001058016">
    <property type="component" value="Chromosome"/>
</dbReference>
<proteinExistence type="predicted"/>
<dbReference type="InterPro" id="IPR029787">
    <property type="entry name" value="Nucleotide_cyclase"/>
</dbReference>
<evidence type="ECO:0000313" key="2">
    <source>
        <dbReference type="EMBL" id="UUF07256.1"/>
    </source>
</evidence>
<dbReference type="InterPro" id="IPR043128">
    <property type="entry name" value="Rev_trsase/Diguanyl_cyclase"/>
</dbReference>
<dbReference type="PANTHER" id="PTHR45138:SF9">
    <property type="entry name" value="DIGUANYLATE CYCLASE DGCM-RELATED"/>
    <property type="match status" value="1"/>
</dbReference>
<dbReference type="PANTHER" id="PTHR45138">
    <property type="entry name" value="REGULATORY COMPONENTS OF SENSORY TRANSDUCTION SYSTEM"/>
    <property type="match status" value="1"/>
</dbReference>